<organism evidence="1 2">
    <name type="scientific">Shigella phage Sf15</name>
    <dbReference type="NCBI Taxonomy" id="2024317"/>
    <lineage>
        <taxon>Viruses</taxon>
        <taxon>Duplodnaviria</taxon>
        <taxon>Heunggongvirae</taxon>
        <taxon>Uroviricota</taxon>
        <taxon>Caudoviricetes</taxon>
        <taxon>Andersonviridae</taxon>
        <taxon>Ounavirinae</taxon>
        <taxon>Mooglevirus</taxon>
        <taxon>Mooglevirus Sf17</taxon>
    </lineage>
</organism>
<name>A0A291AYF5_9CAUD</name>
<evidence type="ECO:0000313" key="2">
    <source>
        <dbReference type="Proteomes" id="UP000225484"/>
    </source>
</evidence>
<dbReference type="Proteomes" id="UP000225484">
    <property type="component" value="Segment"/>
</dbReference>
<evidence type="ECO:0000313" key="1">
    <source>
        <dbReference type="EMBL" id="ATE86056.1"/>
    </source>
</evidence>
<accession>A0A291AYF5</accession>
<protein>
    <submittedName>
        <fullName evidence="1">Uncharacterized protein</fullName>
    </submittedName>
</protein>
<dbReference type="EMBL" id="MF158041">
    <property type="protein sequence ID" value="ATE86056.1"/>
    <property type="molecule type" value="Genomic_DNA"/>
</dbReference>
<reference evidence="1 2" key="1">
    <citation type="submission" date="2017-05" db="EMBL/GenBank/DDBJ databases">
        <title>The isolation and characterization of 16 novel Shigella-infecting phages from the environment.</title>
        <authorList>
            <person name="Doore S.M."/>
            <person name="Schrad J.R."/>
            <person name="Dover J.A."/>
            <person name="Parent K.N."/>
        </authorList>
    </citation>
    <scope>NUCLEOTIDE SEQUENCE [LARGE SCALE GENOMIC DNA]</scope>
</reference>
<sequence length="154" mass="17610">MKNVKEVVRKALLNNGTKDDMYKDIVAEFGCSRHAAKVLLHSFIWECSEAYMVHAAFSESHLQADKDLLAPYDLREQEHESAIKTNTVYMIRDTHTDLVVATIKIEREVPDCGFEGDINSADLDTVFSRGGRWLVGYDGYITVDYQRSKYQIKV</sequence>
<proteinExistence type="predicted"/>
<gene>
    <name evidence="1" type="ORF">Sf15_gp123</name>
</gene>